<dbReference type="EMBL" id="CAJJDN010000185">
    <property type="protein sequence ID" value="CAD8128286.1"/>
    <property type="molecule type" value="Genomic_DNA"/>
</dbReference>
<evidence type="ECO:0000313" key="4">
    <source>
        <dbReference type="EMBL" id="CAD8128286.1"/>
    </source>
</evidence>
<dbReference type="AlphaFoldDB" id="A0A8S1RJ75"/>
<dbReference type="PANTHER" id="PTHR34894:SF5">
    <property type="entry name" value="EF-HAND DOMAIN-CONTAINING PROTEIN"/>
    <property type="match status" value="1"/>
</dbReference>
<organism evidence="4 5">
    <name type="scientific">Paramecium sonneborni</name>
    <dbReference type="NCBI Taxonomy" id="65129"/>
    <lineage>
        <taxon>Eukaryota</taxon>
        <taxon>Sar</taxon>
        <taxon>Alveolata</taxon>
        <taxon>Ciliophora</taxon>
        <taxon>Intramacronucleata</taxon>
        <taxon>Oligohymenophorea</taxon>
        <taxon>Peniculida</taxon>
        <taxon>Parameciidae</taxon>
        <taxon>Paramecium</taxon>
    </lineage>
</organism>
<keyword evidence="5" id="KW-1185">Reference proteome</keyword>
<feature type="compositionally biased region" description="Polar residues" evidence="2">
    <location>
        <begin position="792"/>
        <end position="814"/>
    </location>
</feature>
<feature type="region of interest" description="Disordered" evidence="2">
    <location>
        <begin position="688"/>
        <end position="753"/>
    </location>
</feature>
<dbReference type="PROSITE" id="PS00018">
    <property type="entry name" value="EF_HAND_1"/>
    <property type="match status" value="1"/>
</dbReference>
<feature type="compositionally biased region" description="Basic and acidic residues" evidence="2">
    <location>
        <begin position="691"/>
        <end position="701"/>
    </location>
</feature>
<gene>
    <name evidence="4" type="ORF">PSON_ATCC_30995.1.T1850040</name>
</gene>
<dbReference type="PROSITE" id="PS50222">
    <property type="entry name" value="EF_HAND_2"/>
    <property type="match status" value="1"/>
</dbReference>
<accession>A0A8S1RJ75</accession>
<sequence length="1253" mass="147639">MNTQKLPHLQSPKRPQTKAKKKSIAMNLTIKDSLQEISTFRTTIQSRSNIQLSQTDRLKTYSDVSYLNFRNAPYKQSSISSPKIPLSSIARDPQLYEFHSQANKTNIYTSIIKENVKGTFIDSPSELKMHEKTIDFSPLLQNIKIHQFKYYLQSILQQECKTIFDTKCPPNRQQAVDLLLWFDKMIQTLNTDNLRLITDLTNQLQLVYQTCMHELARQISYECKERGTLLLIIWNSFVSFIEMLISNVAMNFEEMENQSIETVSRIQRTQQTFVQQLQQEVYQLKQKIDQLELEKLELNDKNIYLAKKNLQLTNEIKLLGSQLDEMTDNHNKVYNELIQTKLQIENHSSQQNQTTQKIKIGIQEGQSVVAHLLSMKNTMFSKLKKQTSIQIEKVEQLREDEEYFKQGLSKTDIEQLNSTFQYQNMLKLQSKALLPINTEDKDVQTDQSFSFLFDHIEELFNQRQTDLYTNIQISKNVVIQNYKDQLIKLLQFCNNNYSESNVEIKKKFIEQMLELQEQKVNAKYYEQTLQEATQEFIELLKRKKQKIKKLKKSQTYLQNRFNSMQSESSLPKQDFPQVLVSSPGVKTPSFRNSLVLNQQDALQEDIIESDEKSEEDSIKQNIQKQSNKRKCDPNIDQDNSNNISQNIIDLQIEDNKNIQVQEDNQINQDIQDVINDNQNSENIIQNFETENLEKNKPEELNMKNSQNNNILNTSVSRKNSRSSQSKQSIEELESQNQIQKNLQPKKSLPNRKSLQIKSLSAIKDLDEEPKQQQLKRKHSKVVKQVQLRSNHTINTLDQSSEVNDSENLSLVSSDDLSEKTKEEDIKKIEKIRNLVQQYGTANIQKRRFTKPVAIKLSLLSDLKKERRVKRVYSQNTDAANSLLHEVMNIKLKKQKDSIIPISSIIKIFNTIISDTAKNQEGYKIPLHVSIYDFFLKKYGFKNVAEKKIKQLLQFLFNKKNQYPKLRLISRLCYMDDEMDEAVYKLIVESIKYFHNKEIQLNKPEINLTYEQLTEYCNDFLQQLLGQTYISQLLQQLKQNNNKYIIFENVMIQVMNLYFQKKRQCEDSLKLIFQAADLDGNNLIEFSEFKNLYKAIHHNIYDKNLVLEQFISYADYIEELSKNKMITLPRFAEMAIELNLFSKEQINQYSKGFETLLQEWEEQKNFIKFRYLKAEKFPKVKFTFNLLTEQINLLKNKQKTTHDPQTLWVSYKLLQEKSQRVVLNHEARECFFDLVPHELWIIQQGYRAIEELCI</sequence>
<feature type="region of interest" description="Disordered" evidence="2">
    <location>
        <begin position="792"/>
        <end position="816"/>
    </location>
</feature>
<feature type="compositionally biased region" description="Low complexity" evidence="2">
    <location>
        <begin position="714"/>
        <end position="727"/>
    </location>
</feature>
<dbReference type="InterPro" id="IPR018247">
    <property type="entry name" value="EF_Hand_1_Ca_BS"/>
</dbReference>
<feature type="region of interest" description="Disordered" evidence="2">
    <location>
        <begin position="1"/>
        <end position="23"/>
    </location>
</feature>
<feature type="domain" description="EF-hand" evidence="3">
    <location>
        <begin position="1063"/>
        <end position="1098"/>
    </location>
</feature>
<dbReference type="OrthoDB" id="1927454at2759"/>
<feature type="coiled-coil region" evidence="1">
    <location>
        <begin position="515"/>
        <end position="549"/>
    </location>
</feature>
<dbReference type="Proteomes" id="UP000692954">
    <property type="component" value="Unassembled WGS sequence"/>
</dbReference>
<dbReference type="GO" id="GO:0005509">
    <property type="term" value="F:calcium ion binding"/>
    <property type="evidence" value="ECO:0007669"/>
    <property type="project" value="InterPro"/>
</dbReference>
<feature type="coiled-coil region" evidence="1">
    <location>
        <begin position="274"/>
        <end position="329"/>
    </location>
</feature>
<reference evidence="4" key="1">
    <citation type="submission" date="2021-01" db="EMBL/GenBank/DDBJ databases">
        <authorList>
            <consortium name="Genoscope - CEA"/>
            <person name="William W."/>
        </authorList>
    </citation>
    <scope>NUCLEOTIDE SEQUENCE</scope>
</reference>
<keyword evidence="1" id="KW-0175">Coiled coil</keyword>
<dbReference type="InterPro" id="IPR002048">
    <property type="entry name" value="EF_hand_dom"/>
</dbReference>
<feature type="compositionally biased region" description="Polar residues" evidence="2">
    <location>
        <begin position="734"/>
        <end position="753"/>
    </location>
</feature>
<proteinExistence type="predicted"/>
<evidence type="ECO:0000313" key="5">
    <source>
        <dbReference type="Proteomes" id="UP000692954"/>
    </source>
</evidence>
<dbReference type="PANTHER" id="PTHR34894">
    <property type="entry name" value="SAM-DEPENDENT METHYLTRANSFERASE RSMI, CONSERVED SITE"/>
    <property type="match status" value="1"/>
</dbReference>
<name>A0A8S1RJ75_9CILI</name>
<feature type="region of interest" description="Disordered" evidence="2">
    <location>
        <begin position="609"/>
        <end position="641"/>
    </location>
</feature>
<protein>
    <recommendedName>
        <fullName evidence="3">EF-hand domain-containing protein</fullName>
    </recommendedName>
</protein>
<evidence type="ECO:0000256" key="2">
    <source>
        <dbReference type="SAM" id="MobiDB-lite"/>
    </source>
</evidence>
<evidence type="ECO:0000256" key="1">
    <source>
        <dbReference type="SAM" id="Coils"/>
    </source>
</evidence>
<comment type="caution">
    <text evidence="4">The sequence shown here is derived from an EMBL/GenBank/DDBJ whole genome shotgun (WGS) entry which is preliminary data.</text>
</comment>
<evidence type="ECO:0000259" key="3">
    <source>
        <dbReference type="PROSITE" id="PS50222"/>
    </source>
</evidence>